<evidence type="ECO:0000256" key="7">
    <source>
        <dbReference type="ARBA" id="ARBA00023239"/>
    </source>
</evidence>
<evidence type="ECO:0000256" key="3">
    <source>
        <dbReference type="ARBA" id="ARBA00022763"/>
    </source>
</evidence>
<keyword evidence="4" id="KW-0378">Hydrolase</keyword>
<organism evidence="8">
    <name type="scientific">freshwater metagenome</name>
    <dbReference type="NCBI Taxonomy" id="449393"/>
    <lineage>
        <taxon>unclassified sequences</taxon>
        <taxon>metagenomes</taxon>
        <taxon>ecological metagenomes</taxon>
    </lineage>
</organism>
<comment type="similarity">
    <text evidence="1">Belongs to the SOS response-associated peptidase family.</text>
</comment>
<evidence type="ECO:0000256" key="5">
    <source>
        <dbReference type="ARBA" id="ARBA00023124"/>
    </source>
</evidence>
<gene>
    <name evidence="8" type="ORF">UFOPK4175_00774</name>
</gene>
<dbReference type="InterPro" id="IPR036590">
    <property type="entry name" value="SRAP-like"/>
</dbReference>
<evidence type="ECO:0000313" key="8">
    <source>
        <dbReference type="EMBL" id="CAB5035253.1"/>
    </source>
</evidence>
<reference evidence="8" key="1">
    <citation type="submission" date="2020-05" db="EMBL/GenBank/DDBJ databases">
        <authorList>
            <person name="Chiriac C."/>
            <person name="Salcher M."/>
            <person name="Ghai R."/>
            <person name="Kavagutti S V."/>
        </authorList>
    </citation>
    <scope>NUCLEOTIDE SEQUENCE</scope>
</reference>
<keyword evidence="7" id="KW-0456">Lyase</keyword>
<dbReference type="GO" id="GO:0006508">
    <property type="term" value="P:proteolysis"/>
    <property type="evidence" value="ECO:0007669"/>
    <property type="project" value="UniProtKB-KW"/>
</dbReference>
<name>A0A6J7S279_9ZZZZ</name>
<sequence>MCGRYTFAPGNLSLFAERFGVGAPPQSASGYNIPPGRPVAAVVHRADSLPSCEMFHWGLIPAWAQSAERPYKMINARVETVAEKRAYSSLLQQHRCLIPADGFFEWQAAASGPKQPWWFHLPGAELFAFAGLWTSWQPQPDVEPVNSCTILTTAAKDVVSPVHGRMPLILRRDDESRWIDPEVGSDAAISIVSANANADLVDEAVARNVNDTRNTGPECIAAAEGGDGSQGPGALF</sequence>
<keyword evidence="6" id="KW-0238">DNA-binding</keyword>
<accession>A0A6J7S279</accession>
<evidence type="ECO:0000256" key="1">
    <source>
        <dbReference type="ARBA" id="ARBA00008136"/>
    </source>
</evidence>
<evidence type="ECO:0000256" key="2">
    <source>
        <dbReference type="ARBA" id="ARBA00022670"/>
    </source>
</evidence>
<dbReference type="Pfam" id="PF02586">
    <property type="entry name" value="SRAP"/>
    <property type="match status" value="1"/>
</dbReference>
<dbReference type="GO" id="GO:0016829">
    <property type="term" value="F:lyase activity"/>
    <property type="evidence" value="ECO:0007669"/>
    <property type="project" value="UniProtKB-KW"/>
</dbReference>
<dbReference type="InterPro" id="IPR003738">
    <property type="entry name" value="SRAP"/>
</dbReference>
<dbReference type="AlphaFoldDB" id="A0A6J7S279"/>
<protein>
    <submittedName>
        <fullName evidence="8">Unannotated protein</fullName>
    </submittedName>
</protein>
<evidence type="ECO:0000256" key="4">
    <source>
        <dbReference type="ARBA" id="ARBA00022801"/>
    </source>
</evidence>
<evidence type="ECO:0000256" key="6">
    <source>
        <dbReference type="ARBA" id="ARBA00023125"/>
    </source>
</evidence>
<dbReference type="GO" id="GO:0106300">
    <property type="term" value="P:protein-DNA covalent cross-linking repair"/>
    <property type="evidence" value="ECO:0007669"/>
    <property type="project" value="InterPro"/>
</dbReference>
<dbReference type="PANTHER" id="PTHR13604:SF0">
    <property type="entry name" value="ABASIC SITE PROCESSING PROTEIN HMCES"/>
    <property type="match status" value="1"/>
</dbReference>
<dbReference type="PANTHER" id="PTHR13604">
    <property type="entry name" value="DC12-RELATED"/>
    <property type="match status" value="1"/>
</dbReference>
<dbReference type="EMBL" id="CAFBPX010000128">
    <property type="protein sequence ID" value="CAB5035253.1"/>
    <property type="molecule type" value="Genomic_DNA"/>
</dbReference>
<proteinExistence type="inferred from homology"/>
<dbReference type="GO" id="GO:0008233">
    <property type="term" value="F:peptidase activity"/>
    <property type="evidence" value="ECO:0007669"/>
    <property type="project" value="UniProtKB-KW"/>
</dbReference>
<dbReference type="SUPFAM" id="SSF143081">
    <property type="entry name" value="BB1717-like"/>
    <property type="match status" value="1"/>
</dbReference>
<keyword evidence="2" id="KW-0645">Protease</keyword>
<keyword evidence="3" id="KW-0227">DNA damage</keyword>
<dbReference type="Gene3D" id="3.90.1680.10">
    <property type="entry name" value="SOS response associated peptidase-like"/>
    <property type="match status" value="1"/>
</dbReference>
<keyword evidence="5" id="KW-0190">Covalent protein-DNA linkage</keyword>
<dbReference type="GO" id="GO:0003697">
    <property type="term" value="F:single-stranded DNA binding"/>
    <property type="evidence" value="ECO:0007669"/>
    <property type="project" value="InterPro"/>
</dbReference>